<dbReference type="EMBL" id="CP027805">
    <property type="protein sequence ID" value="AWD61481.1"/>
    <property type="molecule type" value="Genomic_DNA"/>
</dbReference>
<dbReference type="GO" id="GO:0005727">
    <property type="term" value="C:extrachromosomal circular DNA"/>
    <property type="evidence" value="ECO:0007669"/>
    <property type="project" value="InterPro"/>
</dbReference>
<keyword evidence="1" id="KW-1133">Transmembrane helix</keyword>
<accession>A0A2S1ENM5</accession>
<evidence type="ECO:0000313" key="4">
    <source>
        <dbReference type="Proteomes" id="UP000244369"/>
    </source>
</evidence>
<organism evidence="3 4">
    <name type="scientific">Limosilactobacillus reuteri</name>
    <name type="common">Lactobacillus reuteri</name>
    <dbReference type="NCBI Taxonomy" id="1598"/>
    <lineage>
        <taxon>Bacteria</taxon>
        <taxon>Bacillati</taxon>
        <taxon>Bacillota</taxon>
        <taxon>Bacilli</taxon>
        <taxon>Lactobacillales</taxon>
        <taxon>Lactobacillaceae</taxon>
        <taxon>Limosilactobacillus</taxon>
    </lineage>
</organism>
<dbReference type="GO" id="GO:0003677">
    <property type="term" value="F:DNA binding"/>
    <property type="evidence" value="ECO:0007669"/>
    <property type="project" value="InterPro"/>
</dbReference>
<dbReference type="GO" id="GO:0003916">
    <property type="term" value="F:DNA topoisomerase activity"/>
    <property type="evidence" value="ECO:0007669"/>
    <property type="project" value="InterPro"/>
</dbReference>
<sequence length="78" mass="8922">MTVKNTKARHFGLLLYPDSIPNDWKGKLESLGISMAVSPLHDMDEKKMRIRGIVMMLYGMGSVIKNHITMLYTLLEIQ</sequence>
<dbReference type="Pfam" id="PF01719">
    <property type="entry name" value="Rep_OBD"/>
    <property type="match status" value="1"/>
</dbReference>
<dbReference type="AlphaFoldDB" id="A0A2S1ENM5"/>
<protein>
    <recommendedName>
        <fullName evidence="2">Plasmid replication protein origin binding domain-containing protein</fullName>
    </recommendedName>
</protein>
<feature type="domain" description="Plasmid replication protein origin binding" evidence="2">
    <location>
        <begin position="4"/>
        <end position="47"/>
    </location>
</feature>
<evidence type="ECO:0000313" key="3">
    <source>
        <dbReference type="EMBL" id="AWD61481.1"/>
    </source>
</evidence>
<dbReference type="Gene3D" id="3.40.1310.30">
    <property type="match status" value="1"/>
</dbReference>
<feature type="transmembrane region" description="Helical" evidence="1">
    <location>
        <begin position="53"/>
        <end position="75"/>
    </location>
</feature>
<dbReference type="GO" id="GO:0006260">
    <property type="term" value="P:DNA replication"/>
    <property type="evidence" value="ECO:0007669"/>
    <property type="project" value="InterPro"/>
</dbReference>
<keyword evidence="1" id="KW-0472">Membrane</keyword>
<name>A0A2S1ENM5_LIMRT</name>
<proteinExistence type="predicted"/>
<gene>
    <name evidence="3" type="ORF">LWHH1689_0115</name>
</gene>
<reference evidence="3 4" key="1">
    <citation type="submission" date="2018-03" db="EMBL/GenBank/DDBJ databases">
        <title>Complete Genome Sequence of the Chinese traditional Highland Barley wine Isolate Lactobacillus reuteri WHH1689.</title>
        <authorList>
            <person name="Chen S."/>
            <person name="Chen L."/>
            <person name="Chen L."/>
            <person name="Li Y."/>
        </authorList>
    </citation>
    <scope>NUCLEOTIDE SEQUENCE [LARGE SCALE GENOMIC DNA]</scope>
    <source>
        <strain evidence="3 4">WHH1689</strain>
    </source>
</reference>
<evidence type="ECO:0000256" key="1">
    <source>
        <dbReference type="SAM" id="Phobius"/>
    </source>
</evidence>
<dbReference type="InterPro" id="IPR002631">
    <property type="entry name" value="Plasmid_rep_OBD"/>
</dbReference>
<dbReference type="Proteomes" id="UP000244369">
    <property type="component" value="Chromosome"/>
</dbReference>
<evidence type="ECO:0000259" key="2">
    <source>
        <dbReference type="Pfam" id="PF01719"/>
    </source>
</evidence>
<keyword evidence="1" id="KW-0812">Transmembrane</keyword>